<accession>A0A1R4GZ55</accession>
<dbReference type="AlphaFoldDB" id="A0A1R4GZ55"/>
<reference evidence="1 2" key="1">
    <citation type="submission" date="2017-02" db="EMBL/GenBank/DDBJ databases">
        <authorList>
            <person name="Peterson S.W."/>
        </authorList>
    </citation>
    <scope>NUCLEOTIDE SEQUENCE [LARGE SCALE GENOMIC DNA]</scope>
    <source>
        <strain evidence="1">Psychrobacter_piechaudii</strain>
    </source>
</reference>
<evidence type="ECO:0000313" key="2">
    <source>
        <dbReference type="Proteomes" id="UP000188357"/>
    </source>
</evidence>
<organism evidence="1 2">
    <name type="scientific">Psychrobacter piechaudii</name>
    <dbReference type="NCBI Taxonomy" id="1945521"/>
    <lineage>
        <taxon>Bacteria</taxon>
        <taxon>Pseudomonadati</taxon>
        <taxon>Pseudomonadota</taxon>
        <taxon>Gammaproteobacteria</taxon>
        <taxon>Moraxellales</taxon>
        <taxon>Moraxellaceae</taxon>
        <taxon>Psychrobacter</taxon>
    </lineage>
</organism>
<dbReference type="EMBL" id="FUGE01000247">
    <property type="protein sequence ID" value="SJM73072.1"/>
    <property type="molecule type" value="Genomic_DNA"/>
</dbReference>
<protein>
    <submittedName>
        <fullName evidence="1">Uncharacterized protein</fullName>
    </submittedName>
</protein>
<name>A0A1R4GZ55_9GAMM</name>
<evidence type="ECO:0000313" key="1">
    <source>
        <dbReference type="EMBL" id="SJM73072.1"/>
    </source>
</evidence>
<proteinExistence type="predicted"/>
<keyword evidence="2" id="KW-1185">Reference proteome</keyword>
<sequence>MNLKEDSSGRKIKTIPLNKNGYVEIKTDVDDDYLFRSSDAGELQIDILQKTNINETISNETGKSENTTVKSITVNRSGPSEGNIRLDIKPTKDAKVGDEVDIKVSLSSPSEDFTCRFTVRVDEKIAPSKNTSEKNDNKFPKPPIPIKVYESVQDEKMGKSWDDYDWDGNDIVKVIGSSEDNSSLIDAIAINMDSYVLKDFINKNKYTREKDIQRISNKYFQLIYTHSLGLYSICTKMQDSEKTESVDSDKSYDIQQVDDFISSLVKPYASFLLYMDLHNEEIMKQMSDED</sequence>
<dbReference type="Proteomes" id="UP000188357">
    <property type="component" value="Unassembled WGS sequence"/>
</dbReference>
<gene>
    <name evidence="1" type="ORF">A1232T_02274</name>
</gene>